<accession>A0ACB6ZVC6</accession>
<keyword evidence="2" id="KW-1185">Reference proteome</keyword>
<comment type="caution">
    <text evidence="1">The sequence shown here is derived from an EMBL/GenBank/DDBJ whole genome shotgun (WGS) entry which is preliminary data.</text>
</comment>
<gene>
    <name evidence="1" type="ORF">BDM02DRAFT_1549672</name>
</gene>
<reference evidence="1" key="1">
    <citation type="submission" date="2019-10" db="EMBL/GenBank/DDBJ databases">
        <authorList>
            <consortium name="DOE Joint Genome Institute"/>
            <person name="Kuo A."/>
            <person name="Miyauchi S."/>
            <person name="Kiss E."/>
            <person name="Drula E."/>
            <person name="Kohler A."/>
            <person name="Sanchez-Garcia M."/>
            <person name="Andreopoulos B."/>
            <person name="Barry K.W."/>
            <person name="Bonito G."/>
            <person name="Buee M."/>
            <person name="Carver A."/>
            <person name="Chen C."/>
            <person name="Cichocki N."/>
            <person name="Clum A."/>
            <person name="Culley D."/>
            <person name="Crous P.W."/>
            <person name="Fauchery L."/>
            <person name="Girlanda M."/>
            <person name="Hayes R."/>
            <person name="Keri Z."/>
            <person name="Labutti K."/>
            <person name="Lipzen A."/>
            <person name="Lombard V."/>
            <person name="Magnuson J."/>
            <person name="Maillard F."/>
            <person name="Morin E."/>
            <person name="Murat C."/>
            <person name="Nolan M."/>
            <person name="Ohm R."/>
            <person name="Pangilinan J."/>
            <person name="Pereira M."/>
            <person name="Perotto S."/>
            <person name="Peter M."/>
            <person name="Riley R."/>
            <person name="Sitrit Y."/>
            <person name="Stielow B."/>
            <person name="Szollosi G."/>
            <person name="Zifcakova L."/>
            <person name="Stursova M."/>
            <person name="Spatafora J.W."/>
            <person name="Tedersoo L."/>
            <person name="Vaario L.-M."/>
            <person name="Yamada A."/>
            <person name="Yan M."/>
            <person name="Wang P."/>
            <person name="Xu J."/>
            <person name="Bruns T."/>
            <person name="Baldrian P."/>
            <person name="Vilgalys R."/>
            <person name="Henrissat B."/>
            <person name="Grigoriev I.V."/>
            <person name="Hibbett D."/>
            <person name="Nagy L.G."/>
            <person name="Martin F.M."/>
        </authorList>
    </citation>
    <scope>NUCLEOTIDE SEQUENCE</scope>
    <source>
        <strain evidence="1">P2</strain>
    </source>
</reference>
<dbReference type="Proteomes" id="UP000886501">
    <property type="component" value="Unassembled WGS sequence"/>
</dbReference>
<proteinExistence type="predicted"/>
<name>A0ACB6ZVC6_THEGA</name>
<organism evidence="1 2">
    <name type="scientific">Thelephora ganbajun</name>
    <name type="common">Ganba fungus</name>
    <dbReference type="NCBI Taxonomy" id="370292"/>
    <lineage>
        <taxon>Eukaryota</taxon>
        <taxon>Fungi</taxon>
        <taxon>Dikarya</taxon>
        <taxon>Basidiomycota</taxon>
        <taxon>Agaricomycotina</taxon>
        <taxon>Agaricomycetes</taxon>
        <taxon>Thelephorales</taxon>
        <taxon>Thelephoraceae</taxon>
        <taxon>Thelephora</taxon>
    </lineage>
</organism>
<protein>
    <submittedName>
        <fullName evidence="1">Uncharacterized protein</fullName>
    </submittedName>
</protein>
<dbReference type="EMBL" id="MU117963">
    <property type="protein sequence ID" value="KAF9653497.1"/>
    <property type="molecule type" value="Genomic_DNA"/>
</dbReference>
<sequence length="275" mass="31349">MLRKSAFARVHNLCRLGSTKFAFIEYDYYSWPQRYALSIYSLDPEGNASSTPNHLATFNFPIMSLRTTPVTFIHSSFPPALSGHRHINQMRPNFTSHTSGIIQIRMIFTRTAPPFGFHVFISSDVLLRAEKGQDGKPSVHAWDEWGPPNTRWIKDPLGRLMPTVRPYGYRIGFADRILDFNPYEVGRDICRGNSANPNNLASWTSEDQCDGMVDPHSVGSLESRIVQEPTVLFTSEVVRQDIVSSLPYRETPCLLENMSQTTFSYVDEDLYFIEV</sequence>
<evidence type="ECO:0000313" key="2">
    <source>
        <dbReference type="Proteomes" id="UP000886501"/>
    </source>
</evidence>
<evidence type="ECO:0000313" key="1">
    <source>
        <dbReference type="EMBL" id="KAF9653497.1"/>
    </source>
</evidence>
<reference evidence="1" key="2">
    <citation type="journal article" date="2020" name="Nat. Commun.">
        <title>Large-scale genome sequencing of mycorrhizal fungi provides insights into the early evolution of symbiotic traits.</title>
        <authorList>
            <person name="Miyauchi S."/>
            <person name="Kiss E."/>
            <person name="Kuo A."/>
            <person name="Drula E."/>
            <person name="Kohler A."/>
            <person name="Sanchez-Garcia M."/>
            <person name="Morin E."/>
            <person name="Andreopoulos B."/>
            <person name="Barry K.W."/>
            <person name="Bonito G."/>
            <person name="Buee M."/>
            <person name="Carver A."/>
            <person name="Chen C."/>
            <person name="Cichocki N."/>
            <person name="Clum A."/>
            <person name="Culley D."/>
            <person name="Crous P.W."/>
            <person name="Fauchery L."/>
            <person name="Girlanda M."/>
            <person name="Hayes R.D."/>
            <person name="Keri Z."/>
            <person name="LaButti K."/>
            <person name="Lipzen A."/>
            <person name="Lombard V."/>
            <person name="Magnuson J."/>
            <person name="Maillard F."/>
            <person name="Murat C."/>
            <person name="Nolan M."/>
            <person name="Ohm R.A."/>
            <person name="Pangilinan J."/>
            <person name="Pereira M.F."/>
            <person name="Perotto S."/>
            <person name="Peter M."/>
            <person name="Pfister S."/>
            <person name="Riley R."/>
            <person name="Sitrit Y."/>
            <person name="Stielow J.B."/>
            <person name="Szollosi G."/>
            <person name="Zifcakova L."/>
            <person name="Stursova M."/>
            <person name="Spatafora J.W."/>
            <person name="Tedersoo L."/>
            <person name="Vaario L.M."/>
            <person name="Yamada A."/>
            <person name="Yan M."/>
            <person name="Wang P."/>
            <person name="Xu J."/>
            <person name="Bruns T."/>
            <person name="Baldrian P."/>
            <person name="Vilgalys R."/>
            <person name="Dunand C."/>
            <person name="Henrissat B."/>
            <person name="Grigoriev I.V."/>
            <person name="Hibbett D."/>
            <person name="Nagy L.G."/>
            <person name="Martin F.M."/>
        </authorList>
    </citation>
    <scope>NUCLEOTIDE SEQUENCE</scope>
    <source>
        <strain evidence="1">P2</strain>
    </source>
</reference>